<evidence type="ECO:0000313" key="2">
    <source>
        <dbReference type="Proteomes" id="UP000218785"/>
    </source>
</evidence>
<name>A0A1Z4NA96_9CYAN</name>
<dbReference type="EMBL" id="AP018248">
    <property type="protein sequence ID" value="BAZ02648.1"/>
    <property type="molecule type" value="Genomic_DNA"/>
</dbReference>
<dbReference type="AlphaFoldDB" id="A0A1Z4NA96"/>
<dbReference type="RefSeq" id="WP_096583020.1">
    <property type="nucleotide sequence ID" value="NZ_CAWNJS010000001.1"/>
</dbReference>
<reference evidence="1 2" key="1">
    <citation type="submission" date="2017-06" db="EMBL/GenBank/DDBJ databases">
        <title>Genome sequencing of cyanobaciteial culture collection at National Institute for Environmental Studies (NIES).</title>
        <authorList>
            <person name="Hirose Y."/>
            <person name="Shimura Y."/>
            <person name="Fujisawa T."/>
            <person name="Nakamura Y."/>
            <person name="Kawachi M."/>
        </authorList>
    </citation>
    <scope>NUCLEOTIDE SEQUENCE [LARGE SCALE GENOMIC DNA]</scope>
    <source>
        <strain evidence="1 2">NIES-37</strain>
    </source>
</reference>
<evidence type="ECO:0000313" key="1">
    <source>
        <dbReference type="EMBL" id="BAZ02648.1"/>
    </source>
</evidence>
<dbReference type="KEGG" id="ttq:NIES37_66610"/>
<accession>A0A1Z4NA96</accession>
<proteinExistence type="predicted"/>
<gene>
    <name evidence="1" type="ORF">NIES37_66610</name>
</gene>
<dbReference type="Proteomes" id="UP000218785">
    <property type="component" value="Chromosome"/>
</dbReference>
<sequence>MNAVISFLFFVIPLLTSIYIAQVSNPLSSYQPLHVIDGAGLYKKELTNANTAYLQIIDLRKMRIDQVIGEVDNMGNAQGKYYKGEGGSYSPYFKNKLFSQVNDEYKKLYGNDVFSMINCSFFEQYQSSTQLSFPIKFNGVVITGGHSPYGPVKKPESEFYRTIRLKALVWDKKQAYITDYDPASGAPLNQTAVKNAIVSYQYSDHPAKVLANNQVNRYQVIGTLNKDNRQGNEQLLIMTVNQTTLDEAAKLLRQLGVKGDIITVDGGRSTYLFNSKVGDIILPQLSNPQENPTFRDLPHYLGVRKVGTQKVVPQILIDQPVGKVQVEQNRPYLILWRDNINSDVSIKLSDRNNKTIQNISTHTASDGVYEWTPNIAVKEGYTIRVTSRENQKIFGNLKL</sequence>
<keyword evidence="2" id="KW-1185">Reference proteome</keyword>
<protein>
    <recommendedName>
        <fullName evidence="3">Phosphodiester glycosidase domain-containing protein</fullName>
    </recommendedName>
</protein>
<evidence type="ECO:0008006" key="3">
    <source>
        <dbReference type="Google" id="ProtNLM"/>
    </source>
</evidence>
<organism evidence="1 2">
    <name type="scientific">Tolypothrix tenuis PCC 7101</name>
    <dbReference type="NCBI Taxonomy" id="231146"/>
    <lineage>
        <taxon>Bacteria</taxon>
        <taxon>Bacillati</taxon>
        <taxon>Cyanobacteriota</taxon>
        <taxon>Cyanophyceae</taxon>
        <taxon>Nostocales</taxon>
        <taxon>Tolypothrichaceae</taxon>
        <taxon>Tolypothrix</taxon>
    </lineage>
</organism>